<feature type="transmembrane region" description="Helical" evidence="1">
    <location>
        <begin position="317"/>
        <end position="343"/>
    </location>
</feature>
<evidence type="ECO:0008006" key="4">
    <source>
        <dbReference type="Google" id="ProtNLM"/>
    </source>
</evidence>
<name>A0A363UPW0_9GAMM</name>
<feature type="transmembrane region" description="Helical" evidence="1">
    <location>
        <begin position="350"/>
        <end position="372"/>
    </location>
</feature>
<feature type="transmembrane region" description="Helical" evidence="1">
    <location>
        <begin position="233"/>
        <end position="256"/>
    </location>
</feature>
<keyword evidence="1" id="KW-0472">Membrane</keyword>
<feature type="transmembrane region" description="Helical" evidence="1">
    <location>
        <begin position="192"/>
        <end position="213"/>
    </location>
</feature>
<dbReference type="AlphaFoldDB" id="A0A363UPW0"/>
<dbReference type="Pfam" id="PF13795">
    <property type="entry name" value="HupE_UreJ_2"/>
    <property type="match status" value="1"/>
</dbReference>
<dbReference type="OrthoDB" id="9808870at2"/>
<feature type="transmembrane region" description="Helical" evidence="1">
    <location>
        <begin position="287"/>
        <end position="305"/>
    </location>
</feature>
<dbReference type="InterPro" id="IPR032809">
    <property type="entry name" value="Put_HupE_UreJ"/>
</dbReference>
<keyword evidence="3" id="KW-1185">Reference proteome</keyword>
<evidence type="ECO:0000313" key="2">
    <source>
        <dbReference type="EMBL" id="PWN57493.1"/>
    </source>
</evidence>
<sequence length="382" mass="42933">MAVRSRWRPARGWWLHWIWLVVAGTAQAHKPSDSYLQFDVAGQTIEGRWDIAIRDLEWQLGLDQDADRRVTWGEIQDREPAIAGYALAHLQARMDGQVCDLSAGSLQIETHTDGAYVSLPLSGRCPRFGTQVQLQYDLMFDRDAQHRGLLRIAHRGQVETAVFTPTRRRQVFDLRETRATRVAWQYFHEGLWHVWIGLDHLLFLAGLLLPTVLRRQPGGFQVAESPGETLRDVLFVVTSFTMAHFVALSLATLGWLTLPSRWVESAVALTIVFAAMNNLVPVVTRRLWLVAFGFGLIHGAGYASVLSDLGLPPITLALALLAFNAGVEGAQIAVAAVTLPVAFWLRRYRWMQWCVLVPGALLVAWLGVLWFLERALNQTVLT</sequence>
<organism evidence="2 3">
    <name type="scientific">Abyssibacter profundi</name>
    <dbReference type="NCBI Taxonomy" id="2182787"/>
    <lineage>
        <taxon>Bacteria</taxon>
        <taxon>Pseudomonadati</taxon>
        <taxon>Pseudomonadota</taxon>
        <taxon>Gammaproteobacteria</taxon>
        <taxon>Chromatiales</taxon>
        <taxon>Oceanococcaceae</taxon>
        <taxon>Abyssibacter</taxon>
    </lineage>
</organism>
<feature type="transmembrane region" description="Helical" evidence="1">
    <location>
        <begin position="262"/>
        <end position="280"/>
    </location>
</feature>
<dbReference type="EMBL" id="QEQK01000002">
    <property type="protein sequence ID" value="PWN57493.1"/>
    <property type="molecule type" value="Genomic_DNA"/>
</dbReference>
<proteinExistence type="predicted"/>
<gene>
    <name evidence="2" type="ORF">DEH80_03115</name>
</gene>
<keyword evidence="1" id="KW-1133">Transmembrane helix</keyword>
<dbReference type="Proteomes" id="UP000251800">
    <property type="component" value="Unassembled WGS sequence"/>
</dbReference>
<keyword evidence="1" id="KW-0812">Transmembrane</keyword>
<evidence type="ECO:0000313" key="3">
    <source>
        <dbReference type="Proteomes" id="UP000251800"/>
    </source>
</evidence>
<reference evidence="2 3" key="1">
    <citation type="submission" date="2018-05" db="EMBL/GenBank/DDBJ databases">
        <title>Abyssibacter profundi OUC007T gen. nov., sp. nov, a marine bacterium isolated from seawater of the Mariana Trench.</title>
        <authorList>
            <person name="Zhou S."/>
        </authorList>
    </citation>
    <scope>NUCLEOTIDE SEQUENCE [LARGE SCALE GENOMIC DNA]</scope>
    <source>
        <strain evidence="2 3">OUC007</strain>
    </source>
</reference>
<comment type="caution">
    <text evidence="2">The sequence shown here is derived from an EMBL/GenBank/DDBJ whole genome shotgun (WGS) entry which is preliminary data.</text>
</comment>
<accession>A0A363UPW0</accession>
<protein>
    <recommendedName>
        <fullName evidence="4">HupE/UreJ family protein</fullName>
    </recommendedName>
</protein>
<evidence type="ECO:0000256" key="1">
    <source>
        <dbReference type="SAM" id="Phobius"/>
    </source>
</evidence>